<feature type="domain" description="AB hydrolase-1" evidence="1">
    <location>
        <begin position="31"/>
        <end position="270"/>
    </location>
</feature>
<keyword evidence="3" id="KW-1185">Reference proteome</keyword>
<dbReference type="Pfam" id="PF00561">
    <property type="entry name" value="Abhydrolase_1"/>
    <property type="match status" value="1"/>
</dbReference>
<evidence type="ECO:0000259" key="1">
    <source>
        <dbReference type="Pfam" id="PF00561"/>
    </source>
</evidence>
<gene>
    <name evidence="2" type="ORF">FrCorBMG51_00855</name>
</gene>
<protein>
    <submittedName>
        <fullName evidence="2">Alpha/beta hydrolase</fullName>
    </submittedName>
</protein>
<dbReference type="InterPro" id="IPR000073">
    <property type="entry name" value="AB_hydrolase_1"/>
</dbReference>
<keyword evidence="2" id="KW-0378">Hydrolase</keyword>
<organism evidence="2 3">
    <name type="scientific">Protofrankia coriariae</name>
    <dbReference type="NCBI Taxonomy" id="1562887"/>
    <lineage>
        <taxon>Bacteria</taxon>
        <taxon>Bacillati</taxon>
        <taxon>Actinomycetota</taxon>
        <taxon>Actinomycetes</taxon>
        <taxon>Frankiales</taxon>
        <taxon>Frankiaceae</taxon>
        <taxon>Protofrankia</taxon>
    </lineage>
</organism>
<evidence type="ECO:0000313" key="3">
    <source>
        <dbReference type="Proteomes" id="UP000035425"/>
    </source>
</evidence>
<dbReference type="Gene3D" id="3.40.50.1820">
    <property type="entry name" value="alpha/beta hydrolase"/>
    <property type="match status" value="1"/>
</dbReference>
<reference evidence="2 3" key="1">
    <citation type="submission" date="2014-12" db="EMBL/GenBank/DDBJ databases">
        <title>Frankia sp. BMG5.1 draft genome.</title>
        <authorList>
            <person name="Gtari M."/>
            <person name="Ghodhbane-Gtari F."/>
            <person name="Nouioui I."/>
            <person name="Ktari A."/>
            <person name="Hezbri K."/>
            <person name="Mimouni W."/>
            <person name="Sbissi I."/>
            <person name="Ayari A."/>
            <person name="Yamanaka T."/>
            <person name="Normand P."/>
            <person name="Tisa L.S."/>
            <person name="Boudabous A."/>
        </authorList>
    </citation>
    <scope>NUCLEOTIDE SEQUENCE [LARGE SCALE GENOMIC DNA]</scope>
    <source>
        <strain evidence="2 3">BMG5.1</strain>
    </source>
</reference>
<dbReference type="EMBL" id="JWIO01000001">
    <property type="protein sequence ID" value="KLL13101.1"/>
    <property type="molecule type" value="Genomic_DNA"/>
</dbReference>
<dbReference type="GO" id="GO:0016787">
    <property type="term" value="F:hydrolase activity"/>
    <property type="evidence" value="ECO:0007669"/>
    <property type="project" value="UniProtKB-KW"/>
</dbReference>
<proteinExistence type="predicted"/>
<dbReference type="PANTHER" id="PTHR43433">
    <property type="entry name" value="HYDROLASE, ALPHA/BETA FOLD FAMILY PROTEIN"/>
    <property type="match status" value="1"/>
</dbReference>
<dbReference type="Proteomes" id="UP000035425">
    <property type="component" value="Unassembled WGS sequence"/>
</dbReference>
<comment type="caution">
    <text evidence="2">The sequence shown here is derived from an EMBL/GenBank/DDBJ whole genome shotgun (WGS) entry which is preliminary data.</text>
</comment>
<dbReference type="PANTHER" id="PTHR43433:SF5">
    <property type="entry name" value="AB HYDROLASE-1 DOMAIN-CONTAINING PROTEIN"/>
    <property type="match status" value="1"/>
</dbReference>
<dbReference type="SUPFAM" id="SSF53474">
    <property type="entry name" value="alpha/beta-Hydrolases"/>
    <property type="match status" value="1"/>
</dbReference>
<accession>A0ABR5F8Q3</accession>
<dbReference type="InterPro" id="IPR029058">
    <property type="entry name" value="AB_hydrolase_fold"/>
</dbReference>
<name>A0ABR5F8Q3_9ACTN</name>
<sequence length="308" mass="32773">MGTVQANGIEIAYELHGDSGGLPLVLVGELGQQLVGWHPDLIRAMVRRGFQVLVYDNRDVGLSTHFDQLGQPDLVAVMSGNADAAPYTLDDMAADAVGLMDALGWRSAHIFGISMGGMIAQIVALSFPDQVRSLTSISATTGSHGVGHAARDATAVVLRPMVASREAYVDGAERAHNIVGSAEFSPDREWIRRQAGLAWERRYDPHGTARHLTAILATGDLTPDLARLEIPALIVHGANDPLIPVASGRLTAAAIPSAELLEIDGMGHDIPRQVWDRLLDKLDDVAHRGEVAAAARRASVSISSFGHS</sequence>
<evidence type="ECO:0000313" key="2">
    <source>
        <dbReference type="EMBL" id="KLL13101.1"/>
    </source>
</evidence>
<dbReference type="InterPro" id="IPR050471">
    <property type="entry name" value="AB_hydrolase"/>
</dbReference>